<keyword evidence="6" id="KW-0862">Zinc</keyword>
<dbReference type="InParanoid" id="K5XAI1"/>
<dbReference type="GO" id="GO:0008270">
    <property type="term" value="F:zinc ion binding"/>
    <property type="evidence" value="ECO:0007669"/>
    <property type="project" value="UniProtKB-KW"/>
</dbReference>
<feature type="compositionally biased region" description="Basic and acidic residues" evidence="9">
    <location>
        <begin position="101"/>
        <end position="131"/>
    </location>
</feature>
<dbReference type="GO" id="GO:0071031">
    <property type="term" value="P:nuclear mRNA surveillance of mRNA 3'-end processing"/>
    <property type="evidence" value="ECO:0007669"/>
    <property type="project" value="TreeGrafter"/>
</dbReference>
<dbReference type="SUPFAM" id="SSF57756">
    <property type="entry name" value="Retrovirus zinc finger-like domains"/>
    <property type="match status" value="1"/>
</dbReference>
<dbReference type="Gene3D" id="4.10.60.10">
    <property type="entry name" value="Zinc finger, CCHC-type"/>
    <property type="match status" value="2"/>
</dbReference>
<keyword evidence="2" id="KW-0507">mRNA processing</keyword>
<proteinExistence type="predicted"/>
<feature type="region of interest" description="Disordered" evidence="9">
    <location>
        <begin position="457"/>
        <end position="498"/>
    </location>
</feature>
<evidence type="ECO:0000256" key="1">
    <source>
        <dbReference type="ARBA" id="ARBA00004123"/>
    </source>
</evidence>
<dbReference type="SMART" id="SM00343">
    <property type="entry name" value="ZnF_C2HC"/>
    <property type="match status" value="5"/>
</dbReference>
<evidence type="ECO:0000256" key="3">
    <source>
        <dbReference type="ARBA" id="ARBA00022723"/>
    </source>
</evidence>
<evidence type="ECO:0000256" key="8">
    <source>
        <dbReference type="PROSITE-ProRule" id="PRU00047"/>
    </source>
</evidence>
<dbReference type="PROSITE" id="PS50158">
    <property type="entry name" value="ZF_CCHC"/>
    <property type="match status" value="2"/>
</dbReference>
<evidence type="ECO:0000256" key="9">
    <source>
        <dbReference type="SAM" id="MobiDB-lite"/>
    </source>
</evidence>
<feature type="compositionally biased region" description="Basic and acidic residues" evidence="9">
    <location>
        <begin position="18"/>
        <end position="30"/>
    </location>
</feature>
<dbReference type="GO" id="GO:0006397">
    <property type="term" value="P:mRNA processing"/>
    <property type="evidence" value="ECO:0007669"/>
    <property type="project" value="UniProtKB-KW"/>
</dbReference>
<evidence type="ECO:0000256" key="2">
    <source>
        <dbReference type="ARBA" id="ARBA00022664"/>
    </source>
</evidence>
<reference evidence="11 12" key="1">
    <citation type="journal article" date="2012" name="BMC Genomics">
        <title>Comparative genomics of the white-rot fungi, Phanerochaete carnosa and P. chrysosporium, to elucidate the genetic basis of the distinct wood types they colonize.</title>
        <authorList>
            <person name="Suzuki H."/>
            <person name="MacDonald J."/>
            <person name="Syed K."/>
            <person name="Salamov A."/>
            <person name="Hori C."/>
            <person name="Aerts A."/>
            <person name="Henrissat B."/>
            <person name="Wiebenga A."/>
            <person name="vanKuyk P.A."/>
            <person name="Barry K."/>
            <person name="Lindquist E."/>
            <person name="LaButti K."/>
            <person name="Lapidus A."/>
            <person name="Lucas S."/>
            <person name="Coutinho P."/>
            <person name="Gong Y."/>
            <person name="Samejima M."/>
            <person name="Mahadevan R."/>
            <person name="Abou-Zaid M."/>
            <person name="de Vries R.P."/>
            <person name="Igarashi K."/>
            <person name="Yadav J.S."/>
            <person name="Grigoriev I.V."/>
            <person name="Master E.R."/>
        </authorList>
    </citation>
    <scope>NUCLEOTIDE SEQUENCE [LARGE SCALE GENOMIC DNA]</scope>
    <source>
        <strain evidence="11 12">HHB-10118-sp</strain>
    </source>
</reference>
<accession>K5XAI1</accession>
<dbReference type="RefSeq" id="XP_007392476.1">
    <property type="nucleotide sequence ID" value="XM_007392414.1"/>
</dbReference>
<keyword evidence="12" id="KW-1185">Reference proteome</keyword>
<sequence length="697" mass="77989">MADKEVIDLTTDDREIIIVESGDESHERPTKRARKSPLGPTSRGDTQEMMNVSVNTGAGAEDRTKKFRRPGKKKRKKVTVVGDEDGEIIELEAAEDSGAVSRDDSREQTDAEGQSRDAPERASKTRAKDSVIRSLLDRLADAEDIPTVYAGDSLHRLDSDSRERKKRKKKRKRRDSDRERTTTASTTNPDSAAKNAGDKSLDSDLFFIDETPAVISADAKLSNLIVTSPSTPATSNVTEKADEGGIPLLLPVHVSVSAGDHADESLQLILPPSPDSEDEAYIEYLDYDDDRRAPGVARYFDDPADGTEPKTAKIVCKKCGAEGDHKTWNCPVIICLTCGVRNEHGTRSCPISKVCFTCGMKGHINRDCPNRYAGRARMGGSNFDDCDRCGSSLHQINECPTLWRIYTYVEEPERLEILAAREQKRELEIGEGGEGYIGPEDWCYDCGECGHLGDDCKTRSHHHDRPSDPSAFGTYNINTGPFADAKNPQQRKPGKAASYAARMNDAWGDGYGHVLPLDVGKQGRKKERARMERRAQEVQADDADDWFAKRRGGNSREKGGGSGGGGSKGSRNGRINSKISFSDFDRDGDRFGGRDRRDGGRPRLDDLPGPSRESDSIKIRGASRRDKERERRDRDDEWDGSIRGAARRQSEHEYDHRRNERPRDDRDRYGERDRRRERDRREASPRREPRYRGGYAR</sequence>
<dbReference type="PANTHER" id="PTHR46543:SF1">
    <property type="entry name" value="ZINC FINGER CCHC DOMAIN-CONTAINING PROTEIN 7"/>
    <property type="match status" value="1"/>
</dbReference>
<keyword evidence="5 8" id="KW-0863">Zinc-finger</keyword>
<dbReference type="GO" id="GO:0031499">
    <property type="term" value="C:TRAMP complex"/>
    <property type="evidence" value="ECO:0007669"/>
    <property type="project" value="TreeGrafter"/>
</dbReference>
<feature type="region of interest" description="Disordered" evidence="9">
    <location>
        <begin position="513"/>
        <end position="697"/>
    </location>
</feature>
<dbReference type="GO" id="GO:0003723">
    <property type="term" value="F:RNA binding"/>
    <property type="evidence" value="ECO:0007669"/>
    <property type="project" value="TreeGrafter"/>
</dbReference>
<evidence type="ECO:0000313" key="11">
    <source>
        <dbReference type="EMBL" id="EKM59927.1"/>
    </source>
</evidence>
<name>K5XAI1_PHACS</name>
<dbReference type="GO" id="GO:0071038">
    <property type="term" value="P:TRAMP-dependent tRNA surveillance pathway"/>
    <property type="evidence" value="ECO:0007669"/>
    <property type="project" value="TreeGrafter"/>
</dbReference>
<dbReference type="GO" id="GO:0071039">
    <property type="term" value="P:nuclear polyadenylation-dependent CUT catabolic process"/>
    <property type="evidence" value="ECO:0007669"/>
    <property type="project" value="TreeGrafter"/>
</dbReference>
<dbReference type="InterPro" id="IPR036875">
    <property type="entry name" value="Znf_CCHC_sf"/>
</dbReference>
<dbReference type="PANTHER" id="PTHR46543">
    <property type="entry name" value="ZINC FINGER CCHC DOMAIN-CONTAINING PROTEIN 7"/>
    <property type="match status" value="1"/>
</dbReference>
<feature type="compositionally biased region" description="Basic residues" evidence="9">
    <location>
        <begin position="164"/>
        <end position="173"/>
    </location>
</feature>
<feature type="compositionally biased region" description="Basic residues" evidence="9">
    <location>
        <begin position="65"/>
        <end position="78"/>
    </location>
</feature>
<dbReference type="GO" id="GO:0071036">
    <property type="term" value="P:nuclear polyadenylation-dependent snoRNA catabolic process"/>
    <property type="evidence" value="ECO:0007669"/>
    <property type="project" value="TreeGrafter"/>
</dbReference>
<dbReference type="GO" id="GO:0071037">
    <property type="term" value="P:nuclear polyadenylation-dependent snRNA catabolic process"/>
    <property type="evidence" value="ECO:0007669"/>
    <property type="project" value="TreeGrafter"/>
</dbReference>
<evidence type="ECO:0000256" key="5">
    <source>
        <dbReference type="ARBA" id="ARBA00022771"/>
    </source>
</evidence>
<keyword evidence="4" id="KW-0677">Repeat</keyword>
<evidence type="ECO:0000313" key="12">
    <source>
        <dbReference type="Proteomes" id="UP000008370"/>
    </source>
</evidence>
<evidence type="ECO:0000259" key="10">
    <source>
        <dbReference type="PROSITE" id="PS50158"/>
    </source>
</evidence>
<feature type="region of interest" description="Disordered" evidence="9">
    <location>
        <begin position="159"/>
        <end position="198"/>
    </location>
</feature>
<dbReference type="STRING" id="650164.K5XAI1"/>
<dbReference type="OrthoDB" id="7608935at2759"/>
<protein>
    <recommendedName>
        <fullName evidence="10">CCHC-type domain-containing protein</fullName>
    </recommendedName>
</protein>
<organism evidence="11 12">
    <name type="scientific">Phanerochaete carnosa (strain HHB-10118-sp)</name>
    <name type="common">White-rot fungus</name>
    <name type="synonym">Peniophora carnosa</name>
    <dbReference type="NCBI Taxonomy" id="650164"/>
    <lineage>
        <taxon>Eukaryota</taxon>
        <taxon>Fungi</taxon>
        <taxon>Dikarya</taxon>
        <taxon>Basidiomycota</taxon>
        <taxon>Agaricomycotina</taxon>
        <taxon>Agaricomycetes</taxon>
        <taxon>Polyporales</taxon>
        <taxon>Phanerochaetaceae</taxon>
        <taxon>Phanerochaete</taxon>
    </lineage>
</organism>
<feature type="compositionally biased region" description="Basic and acidic residues" evidence="9">
    <location>
        <begin position="583"/>
        <end position="635"/>
    </location>
</feature>
<evidence type="ECO:0000256" key="6">
    <source>
        <dbReference type="ARBA" id="ARBA00022833"/>
    </source>
</evidence>
<keyword evidence="7" id="KW-0539">Nucleus</keyword>
<feature type="compositionally biased region" description="Acidic residues" evidence="9">
    <location>
        <begin position="82"/>
        <end position="95"/>
    </location>
</feature>
<dbReference type="AlphaFoldDB" id="K5XAI1"/>
<keyword evidence="3" id="KW-0479">Metal-binding</keyword>
<dbReference type="KEGG" id="pco:PHACADRAFT_250735"/>
<dbReference type="EMBL" id="JH930469">
    <property type="protein sequence ID" value="EKM59927.1"/>
    <property type="molecule type" value="Genomic_DNA"/>
</dbReference>
<dbReference type="Pfam" id="PF00098">
    <property type="entry name" value="zf-CCHC"/>
    <property type="match status" value="1"/>
</dbReference>
<feature type="compositionally biased region" description="Basic and acidic residues" evidence="9">
    <location>
        <begin position="648"/>
        <end position="691"/>
    </location>
</feature>
<evidence type="ECO:0000256" key="4">
    <source>
        <dbReference type="ARBA" id="ARBA00022737"/>
    </source>
</evidence>
<dbReference type="GeneID" id="18915009"/>
<feature type="region of interest" description="Disordered" evidence="9">
    <location>
        <begin position="18"/>
        <end position="131"/>
    </location>
</feature>
<comment type="subcellular location">
    <subcellularLocation>
        <location evidence="1">Nucleus</location>
    </subcellularLocation>
</comment>
<dbReference type="HOGENOM" id="CLU_028683_0_0_1"/>
<feature type="domain" description="CCHC-type" evidence="10">
    <location>
        <begin position="443"/>
        <end position="457"/>
    </location>
</feature>
<evidence type="ECO:0000256" key="7">
    <source>
        <dbReference type="ARBA" id="ARBA00023242"/>
    </source>
</evidence>
<dbReference type="InterPro" id="IPR001878">
    <property type="entry name" value="Znf_CCHC"/>
</dbReference>
<dbReference type="Proteomes" id="UP000008370">
    <property type="component" value="Unassembled WGS sequence"/>
</dbReference>
<feature type="domain" description="CCHC-type" evidence="10">
    <location>
        <begin position="355"/>
        <end position="370"/>
    </location>
</feature>
<dbReference type="InterPro" id="IPR051644">
    <property type="entry name" value="TRAMP_AT-DNA-binding"/>
</dbReference>
<dbReference type="GO" id="GO:0071035">
    <property type="term" value="P:nuclear polyadenylation-dependent rRNA catabolic process"/>
    <property type="evidence" value="ECO:0007669"/>
    <property type="project" value="TreeGrafter"/>
</dbReference>
<gene>
    <name evidence="11" type="ORF">PHACADRAFT_250735</name>
</gene>